<dbReference type="InterPro" id="IPR008964">
    <property type="entry name" value="Invasin/intimin_cell_adhesion"/>
</dbReference>
<protein>
    <recommendedName>
        <fullName evidence="2">BIG2 domain-containing protein</fullName>
    </recommendedName>
</protein>
<dbReference type="Pfam" id="PF02368">
    <property type="entry name" value="Big_2"/>
    <property type="match status" value="3"/>
</dbReference>
<dbReference type="Proteomes" id="UP000535589">
    <property type="component" value="Unassembled WGS sequence"/>
</dbReference>
<dbReference type="InterPro" id="IPR003343">
    <property type="entry name" value="Big_2"/>
</dbReference>
<feature type="domain" description="BIG2" evidence="2">
    <location>
        <begin position="1790"/>
        <end position="1871"/>
    </location>
</feature>
<feature type="domain" description="BIG2" evidence="2">
    <location>
        <begin position="996"/>
        <end position="1077"/>
    </location>
</feature>
<feature type="domain" description="BIG2" evidence="2">
    <location>
        <begin position="115"/>
        <end position="195"/>
    </location>
</feature>
<organism evidence="3 4">
    <name type="scientific">Vibrio agarilyticus</name>
    <dbReference type="NCBI Taxonomy" id="2726741"/>
    <lineage>
        <taxon>Bacteria</taxon>
        <taxon>Pseudomonadati</taxon>
        <taxon>Pseudomonadota</taxon>
        <taxon>Gammaproteobacteria</taxon>
        <taxon>Vibrionales</taxon>
        <taxon>Vibrionaceae</taxon>
        <taxon>Vibrio</taxon>
    </lineage>
</organism>
<dbReference type="EMBL" id="JABAIK010000021">
    <property type="protein sequence ID" value="NLS14428.1"/>
    <property type="molecule type" value="Genomic_DNA"/>
</dbReference>
<feature type="domain" description="BIG2" evidence="2">
    <location>
        <begin position="2053"/>
        <end position="2134"/>
    </location>
</feature>
<feature type="domain" description="BIG2" evidence="2">
    <location>
        <begin position="1700"/>
        <end position="1781"/>
    </location>
</feature>
<keyword evidence="1" id="KW-0732">Signal</keyword>
<evidence type="ECO:0000313" key="3">
    <source>
        <dbReference type="EMBL" id="NLS14428.1"/>
    </source>
</evidence>
<gene>
    <name evidence="3" type="ORF">HGP28_16255</name>
</gene>
<feature type="domain" description="BIG2" evidence="2">
    <location>
        <begin position="201"/>
        <end position="281"/>
    </location>
</feature>
<feature type="domain" description="BIG2" evidence="2">
    <location>
        <begin position="1432"/>
        <end position="1516"/>
    </location>
</feature>
<dbReference type="RefSeq" id="WP_168837526.1">
    <property type="nucleotide sequence ID" value="NZ_JABAIK010000021.1"/>
</dbReference>
<feature type="domain" description="BIG2" evidence="2">
    <location>
        <begin position="815"/>
        <end position="899"/>
    </location>
</feature>
<feature type="domain" description="BIG2" evidence="2">
    <location>
        <begin position="641"/>
        <end position="724"/>
    </location>
</feature>
<feature type="domain" description="BIG2" evidence="2">
    <location>
        <begin position="554"/>
        <end position="635"/>
    </location>
</feature>
<dbReference type="SMART" id="SM00635">
    <property type="entry name" value="BID_2"/>
    <property type="match status" value="24"/>
</dbReference>
<accession>A0A7X8TUC1</accession>
<dbReference type="SUPFAM" id="SSF49373">
    <property type="entry name" value="Invasin/intimin cell-adhesion fragments"/>
    <property type="match status" value="5"/>
</dbReference>
<reference evidence="3 4" key="1">
    <citation type="submission" date="2020-04" db="EMBL/GenBank/DDBJ databases">
        <title>Vibrio sp. SM6, a novel species isolated from seawater.</title>
        <authorList>
            <person name="Wang X."/>
        </authorList>
    </citation>
    <scope>NUCLEOTIDE SEQUENCE [LARGE SCALE GENOMIC DNA]</scope>
    <source>
        <strain evidence="3 4">SM6</strain>
    </source>
</reference>
<name>A0A7X8TUC1_9VIBR</name>
<feature type="domain" description="BIG2" evidence="2">
    <location>
        <begin position="1877"/>
        <end position="1957"/>
    </location>
</feature>
<feature type="signal peptide" evidence="1">
    <location>
        <begin position="1"/>
        <end position="19"/>
    </location>
</feature>
<feature type="domain" description="BIG2" evidence="2">
    <location>
        <begin position="1613"/>
        <end position="1694"/>
    </location>
</feature>
<feature type="domain" description="BIG2" evidence="2">
    <location>
        <begin position="1525"/>
        <end position="1607"/>
    </location>
</feature>
<feature type="domain" description="BIG2" evidence="2">
    <location>
        <begin position="295"/>
        <end position="373"/>
    </location>
</feature>
<evidence type="ECO:0000256" key="1">
    <source>
        <dbReference type="SAM" id="SignalP"/>
    </source>
</evidence>
<dbReference type="PROSITE" id="PS51257">
    <property type="entry name" value="PROKAR_LIPOPROTEIN"/>
    <property type="match status" value="1"/>
</dbReference>
<dbReference type="Gene3D" id="2.60.40.1080">
    <property type="match status" value="24"/>
</dbReference>
<sequence>MFKHIALYLFVLLSLVACDRSHSPSNAIVDIVITSDAKDPVAVGDIVSFVAMSVDRGGNQMDVTDSVQWQTDNNALVINQSGTAVAEQVIDSVSVSAILDGALSNTITVKIVEPSVEALTIIPKRTQLPQGGLAEFSVVATYTNLTSSDVTKTAAVSLDNANAIILDAGILQGVTAGTVTLSADFNGVKSSPLSLLINDVTLAKVVIHPSEKQMLPVNGSLELSAYSVFSDNSAENMTQYAAWRSNTANVTVEQGIVRGISPGNASIEASYFNQTSAAVDVETVNDIGALTQLTLVNDLQQSSTELIVGGSSQIYAVGTYASGAIRDLTSIVQWNSSDEAVASVEQGIVTANGVGSTTIQGALDGIESSTIDITVVPVSLTEIRLDPSNPETLVRGTQNQVRAFGILSDGSSVDVSDKVQWISSEPNVVIVSLGTIQALQAGVSILKAQLAGIVSDELTVAVTDATASSLSVVNASSDNQFAINDRGKFQALVNYSDGTTLDVTSQVAWSSSDPTVAVVLDGVLFATSAGTTSISATFDGVSSNALSITISGATLSSLQLTSSAGNSVPLGEQLTLSVEALYSDGTSAIVTDNVSWTVLPTSTLSIVNGVVTPLMTGDATVTATLEGVTSNAQILSVTDATLESIQINATGGLYAVTLPQQFTVLFSAQGNYSDGSVVDITSRVRWMTDNDDVLLLNNAAVGINQGVANITATLDGTNSNSVPVTVIEPTIVNLQIDNTGESVPVGASLSLSAYGRYLDNSQVNLTNSVEWQSSDPSVAIVDNGKVTALTQGDTTITAKTGNLTSQVAITVTDATLTQIQIATSDTALVSALPIGVGVTLTATGYYSDGQSQDLTSQVSWSSSDTSVLSVVSGQVVAVALGSGEIGANFAGVSATPLTVTTVTEQLLSLQIVREDGATQSSAIASGTNVTLYAVGVYSNGAILDLTSQVSWRSSAVNIASVLSGVVTGLSVGSAAITASFDSVTSADFAIEVQSPTLTQIQISAPDGLTVVAGESVTLQASAFYSDGTTAEITDQVLWLTSDAQSAFVVQGQVYGLAVGEAQISAQFGERTSNTLTVSVTDATLESVSVFNLANSSEFPLTTNSRFLALANYSDGTTLDVTSQVAWSSSDPAVAVVLDGVLFATSAGTTSISATFDGVSSNALSITISSATLSSLQLTSSAGNSVPLGEQLTLSVEALYSDGTSATVTDNVSWTVLPTSTLSIVNGVVTPLMTGDATVTATLEGVTSNAQILSVTDATLESIQINATGGLYAVTLPQQFTVLFSAQGNYSDGSVVDITSRVRWMADNDDVLLLNNAAVGINQGVANITATLDGTNSNSVPVTVIEPTIVNLQIDNTGESVPVGASLSLSAYGRYLDNSQINLTNSVEWQSSDPSVAIVDNGKVTALTQGDTTITAKTGNLTSQVAITVTDATLTQIQIATSDTALVSALPIGVGVTLTATGYYSDGQSQDLTSQVSWSSSDTSVLSVVSGQVVAVALGSGEIGANFAGVSATPLTVTTVTEQLLSLQIVREDGATQSSTIASGTNVTLYAVGVYSNGAILDLTSQVSWRSSAVSIASVLSGVVTGLSVGSAAITASFDSVTSADFAIEVQSPTLTQIQISAPDGLTVVAGESVTLQASAFYSDGTTAEISDQVLWLTSDAQSAFVVQGQVYGLAEGEAQISAQFGERASNTLTVSVTEATLTAIQISALDVSGLPVGTTRALTATGFYSDASTQDLTSRVNWQSSNTAIATVVGGVVSGAAVGEASISAQFDDVTSSLFSVTVSEAQLTQLQLVAVAPEALAGLPMGGSTELKVFATYSDGAVNDITRDVFWRSSAPTIAGVVSGVAIGFSTGNAGVSASFNGSESNVLTVTVTEAVLSSIEITTQESTTLPVGTQSSLMAVGNYTDSTTQTLTDTVNWQSSFSTVATINDGILSASAEGSTTITATLNGVRSNELEYEVVLASATQLTIELPEDITAASLPKGRQLQLRVTANYSNGVQSDVSARSQWQSSDPSIATVVAGTVVAIGEGVASITANFAGISVSQTVTVTEAALESLSITPTETVTMPAGITTPMTAIGQYSDGSQVDLTTQVVWLSSNPFVARVFEGNVYAATRGQSSITAVLDSVTSNARTVDVVDGTIRSIRVRPAEFPATSNLLVGEELQLEATLFYTDGSSIDITNLDVWIVDNPSVISVTKGLVVALSPGFTFLYVDVNGFLSGDTFIDVE</sequence>
<feature type="domain" description="BIG2" evidence="2">
    <location>
        <begin position="1083"/>
        <end position="1165"/>
    </location>
</feature>
<proteinExistence type="predicted"/>
<feature type="domain" description="BIG2" evidence="2">
    <location>
        <begin position="2145"/>
        <end position="2224"/>
    </location>
</feature>
<feature type="domain" description="BIG2" evidence="2">
    <location>
        <begin position="1258"/>
        <end position="1341"/>
    </location>
</feature>
<comment type="caution">
    <text evidence="3">The sequence shown here is derived from an EMBL/GenBank/DDBJ whole genome shotgun (WGS) entry which is preliminary data.</text>
</comment>
<feature type="domain" description="BIG2" evidence="2">
    <location>
        <begin position="1347"/>
        <end position="1427"/>
    </location>
</feature>
<keyword evidence="4" id="KW-1185">Reference proteome</keyword>
<evidence type="ECO:0000259" key="2">
    <source>
        <dbReference type="SMART" id="SM00635"/>
    </source>
</evidence>
<feature type="domain" description="BIG2" evidence="2">
    <location>
        <begin position="1171"/>
        <end position="1252"/>
    </location>
</feature>
<feature type="chain" id="PRO_5030779265" description="BIG2 domain-containing protein" evidence="1">
    <location>
        <begin position="20"/>
        <end position="2227"/>
    </location>
</feature>
<feature type="domain" description="BIG2" evidence="2">
    <location>
        <begin position="1966"/>
        <end position="2048"/>
    </location>
</feature>
<feature type="domain" description="BIG2" evidence="2">
    <location>
        <begin position="730"/>
        <end position="810"/>
    </location>
</feature>
<feature type="domain" description="BIG2" evidence="2">
    <location>
        <begin position="908"/>
        <end position="990"/>
    </location>
</feature>
<feature type="domain" description="BIG2" evidence="2">
    <location>
        <begin position="379"/>
        <end position="474"/>
    </location>
</feature>
<evidence type="ECO:0000313" key="4">
    <source>
        <dbReference type="Proteomes" id="UP000535589"/>
    </source>
</evidence>
<feature type="domain" description="BIG2" evidence="2">
    <location>
        <begin position="477"/>
        <end position="548"/>
    </location>
</feature>